<dbReference type="EMBL" id="LT855380">
    <property type="protein sequence ID" value="SMS08205.1"/>
    <property type="molecule type" value="Genomic_DNA"/>
</dbReference>
<evidence type="ECO:0000313" key="2">
    <source>
        <dbReference type="Proteomes" id="UP000196842"/>
    </source>
</evidence>
<dbReference type="AlphaFoldDB" id="A0A1Y6JE23"/>
<organism evidence="1 2">
    <name type="scientific">Pseudomonas viridiflava</name>
    <name type="common">Phytomonas viridiflava</name>
    <dbReference type="NCBI Taxonomy" id="33069"/>
    <lineage>
        <taxon>Bacteria</taxon>
        <taxon>Pseudomonadati</taxon>
        <taxon>Pseudomonadota</taxon>
        <taxon>Gammaproteobacteria</taxon>
        <taxon>Pseudomonadales</taxon>
        <taxon>Pseudomonadaceae</taxon>
        <taxon>Pseudomonas</taxon>
    </lineage>
</organism>
<evidence type="ECO:0008006" key="3">
    <source>
        <dbReference type="Google" id="ProtNLM"/>
    </source>
</evidence>
<dbReference type="KEGG" id="pvd:CFBP1590_0619"/>
<sequence length="185" mass="19582">MMMKGIVSMLTLAALGGCAAIIGGPTEVTVSSLMTAPALFQGQIDPFSASGPNTLKVGDSYNQLAIFNLRSCNDDKTDCKVGKGKLQSKTTVLGLSRDEATVRVDLHLDVGGSQTVHDKVSNTGYQLHDVPLKDQVVTSKTIRLNYNASRHIGLPYGVSFNVCVEGTADPAGNVMHACQPLRGFD</sequence>
<accession>A0A1Y6JE23</accession>
<dbReference type="PROSITE" id="PS51257">
    <property type="entry name" value="PROKAR_LIPOPROTEIN"/>
    <property type="match status" value="1"/>
</dbReference>
<dbReference type="Proteomes" id="UP000196842">
    <property type="component" value="Chromosome I"/>
</dbReference>
<protein>
    <recommendedName>
        <fullName evidence="3">Lipoprotein</fullName>
    </recommendedName>
</protein>
<gene>
    <name evidence="1" type="ORF">CFBP1590_0619</name>
</gene>
<evidence type="ECO:0000313" key="1">
    <source>
        <dbReference type="EMBL" id="SMS08205.1"/>
    </source>
</evidence>
<proteinExistence type="predicted"/>
<reference evidence="1 2" key="1">
    <citation type="submission" date="2017-05" db="EMBL/GenBank/DDBJ databases">
        <authorList>
            <person name="Song R."/>
            <person name="Chenine A.L."/>
            <person name="Ruprecht R.M."/>
        </authorList>
    </citation>
    <scope>NUCLEOTIDE SEQUENCE [LARGE SCALE GENOMIC DNA]</scope>
    <source>
        <strain evidence="1 2">CFBP 1590</strain>
    </source>
</reference>
<name>A0A1Y6JE23_PSEVI</name>